<name>A0A814TQE1_9BILA</name>
<dbReference type="OrthoDB" id="10330167at2759"/>
<protein>
    <submittedName>
        <fullName evidence="2">Uncharacterized protein</fullName>
    </submittedName>
</protein>
<organism evidence="2 5">
    <name type="scientific">Adineta steineri</name>
    <dbReference type="NCBI Taxonomy" id="433720"/>
    <lineage>
        <taxon>Eukaryota</taxon>
        <taxon>Metazoa</taxon>
        <taxon>Spiralia</taxon>
        <taxon>Gnathifera</taxon>
        <taxon>Rotifera</taxon>
        <taxon>Eurotatoria</taxon>
        <taxon>Bdelloidea</taxon>
        <taxon>Adinetida</taxon>
        <taxon>Adinetidae</taxon>
        <taxon>Adineta</taxon>
    </lineage>
</organism>
<evidence type="ECO:0000256" key="1">
    <source>
        <dbReference type="SAM" id="MobiDB-lite"/>
    </source>
</evidence>
<dbReference type="SUPFAM" id="SSF56973">
    <property type="entry name" value="Aerolisin/ETX pore-forming domain"/>
    <property type="match status" value="1"/>
</dbReference>
<dbReference type="Proteomes" id="UP000663891">
    <property type="component" value="Unassembled WGS sequence"/>
</dbReference>
<evidence type="ECO:0000313" key="2">
    <source>
        <dbReference type="EMBL" id="CAF1164857.1"/>
    </source>
</evidence>
<proteinExistence type="predicted"/>
<accession>A0A814TQE1</accession>
<evidence type="ECO:0000313" key="5">
    <source>
        <dbReference type="Proteomes" id="UP000663860"/>
    </source>
</evidence>
<sequence length="254" mass="28709">MSKSATFKELAEEWGKYTSKNANGGGSRVVMPGDDDKEMRKNANNLKYDLQLEPAEEFEKSEAKMRYEGEVINGTEKDIEKTEELEVGTTWEATSRITMGLEMGISSSFGVKGIADIEVTMKINLESEITESKSEQQKHKETYTLYIPPDKKLTDFLEISEQTQKVPFKGKLYVEGNVGVYFENKISNAYGDDSTDHHYKWFPSAKQIVEWAKENGYNNWDIDDDGRAYSVVEGESEITVFSSKKGTGKLVPVE</sequence>
<dbReference type="EMBL" id="CAJOAY010003981">
    <property type="protein sequence ID" value="CAF4049399.1"/>
    <property type="molecule type" value="Genomic_DNA"/>
</dbReference>
<dbReference type="AlphaFoldDB" id="A0A814TQE1"/>
<dbReference type="EMBL" id="CAJNOE010000348">
    <property type="protein sequence ID" value="CAF1164857.1"/>
    <property type="molecule type" value="Genomic_DNA"/>
</dbReference>
<reference evidence="2" key="1">
    <citation type="submission" date="2021-02" db="EMBL/GenBank/DDBJ databases">
        <authorList>
            <person name="Nowell W R."/>
        </authorList>
    </citation>
    <scope>NUCLEOTIDE SEQUENCE</scope>
</reference>
<dbReference type="EMBL" id="CAJNON010001128">
    <property type="protein sequence ID" value="CAF1431355.1"/>
    <property type="molecule type" value="Genomic_DNA"/>
</dbReference>
<feature type="region of interest" description="Disordered" evidence="1">
    <location>
        <begin position="18"/>
        <end position="40"/>
    </location>
</feature>
<evidence type="ECO:0000313" key="4">
    <source>
        <dbReference type="EMBL" id="CAF4049399.1"/>
    </source>
</evidence>
<comment type="caution">
    <text evidence="2">The sequence shown here is derived from an EMBL/GenBank/DDBJ whole genome shotgun (WGS) entry which is preliminary data.</text>
</comment>
<dbReference type="Proteomes" id="UP000663860">
    <property type="component" value="Unassembled WGS sequence"/>
</dbReference>
<gene>
    <name evidence="2" type="ORF">IZO911_LOCUS26543</name>
    <name evidence="4" type="ORF">OKA104_LOCUS32685</name>
    <name evidence="3" type="ORF">VCS650_LOCUS38323</name>
</gene>
<evidence type="ECO:0000313" key="3">
    <source>
        <dbReference type="EMBL" id="CAF1431355.1"/>
    </source>
</evidence>
<dbReference type="Gene3D" id="2.170.15.10">
    <property type="entry name" value="Proaerolysin, chain A, domain 3"/>
    <property type="match status" value="1"/>
</dbReference>
<dbReference type="Proteomes" id="UP000663881">
    <property type="component" value="Unassembled WGS sequence"/>
</dbReference>